<reference evidence="1 2" key="1">
    <citation type="submission" date="2019-10" db="EMBL/GenBank/DDBJ databases">
        <title>Streptomyces smaragdinus sp. nov. and Streptomyces fabii sp. nov., isolated from the gut of fungus growing-termite Macrotermes natalensis.</title>
        <authorList>
            <person name="Schwitalla J."/>
            <person name="Benndorf R."/>
            <person name="Martin K."/>
            <person name="De Beer W."/>
            <person name="Kaster A.-K."/>
            <person name="Vollmers J."/>
            <person name="Poulsen M."/>
            <person name="Beemelmanns C."/>
        </authorList>
    </citation>
    <scope>NUCLEOTIDE SEQUENCE [LARGE SCALE GENOMIC DNA]</scope>
    <source>
        <strain evidence="1 2">RB5</strain>
    </source>
</reference>
<dbReference type="Proteomes" id="UP000466345">
    <property type="component" value="Unassembled WGS sequence"/>
</dbReference>
<evidence type="ECO:0000313" key="2">
    <source>
        <dbReference type="Proteomes" id="UP000466345"/>
    </source>
</evidence>
<sequence length="40" mass="4301">MRDLPAGTYPHLAELAAEHVLKPGYDYADELPHALAPDAA</sequence>
<accession>A0A7K0CK34</accession>
<keyword evidence="2" id="KW-1185">Reference proteome</keyword>
<dbReference type="AlphaFoldDB" id="A0A7K0CK34"/>
<comment type="caution">
    <text evidence="1">The sequence shown here is derived from an EMBL/GenBank/DDBJ whole genome shotgun (WGS) entry which is preliminary data.</text>
</comment>
<evidence type="ECO:0000313" key="1">
    <source>
        <dbReference type="EMBL" id="MQY13859.1"/>
    </source>
</evidence>
<organism evidence="1 2">
    <name type="scientific">Streptomyces smaragdinus</name>
    <dbReference type="NCBI Taxonomy" id="2585196"/>
    <lineage>
        <taxon>Bacteria</taxon>
        <taxon>Bacillati</taxon>
        <taxon>Actinomycetota</taxon>
        <taxon>Actinomycetes</taxon>
        <taxon>Kitasatosporales</taxon>
        <taxon>Streptomycetaceae</taxon>
        <taxon>Streptomyces</taxon>
    </lineage>
</organism>
<name>A0A7K0CK34_9ACTN</name>
<gene>
    <name evidence="1" type="ORF">SRB5_40150</name>
</gene>
<protein>
    <submittedName>
        <fullName evidence="1">Uncharacterized protein</fullName>
    </submittedName>
</protein>
<dbReference type="EMBL" id="WEGJ01000016">
    <property type="protein sequence ID" value="MQY13859.1"/>
    <property type="molecule type" value="Genomic_DNA"/>
</dbReference>
<proteinExistence type="predicted"/>
<dbReference type="RefSeq" id="WP_267132600.1">
    <property type="nucleotide sequence ID" value="NZ_WEGJ01000016.1"/>
</dbReference>